<evidence type="ECO:0000313" key="1">
    <source>
        <dbReference type="EMBL" id="MBE8713276.1"/>
    </source>
</evidence>
<accession>A0A928YPL3</accession>
<dbReference type="Proteomes" id="UP000616201">
    <property type="component" value="Unassembled WGS sequence"/>
</dbReference>
<name>A0A928YPL3_9SPHI</name>
<evidence type="ECO:0000313" key="2">
    <source>
        <dbReference type="Proteomes" id="UP000616201"/>
    </source>
</evidence>
<proteinExistence type="predicted"/>
<dbReference type="AlphaFoldDB" id="A0A928YPL3"/>
<gene>
    <name evidence="1" type="ORF">C4F49_06260</name>
</gene>
<dbReference type="Pfam" id="PF26622">
    <property type="entry name" value="DUF8199"/>
    <property type="match status" value="1"/>
</dbReference>
<sequence length="141" mass="16060">MMLLYSLSSTGATVYYHKCAENISVSVLENKKVSHETCNMCKAHKHENKESESTKHTACDKDDNSCKDLQVKIEKVTDKVIQANHLDIVPYLFPHISTLYWINTYNFQNLNSVLTQNSTVIQSSPINIPPDLCVLNNIFRI</sequence>
<keyword evidence="2" id="KW-1185">Reference proteome</keyword>
<organism evidence="1 2">
    <name type="scientific">Sphingobacterium hungaricum</name>
    <dbReference type="NCBI Taxonomy" id="2082723"/>
    <lineage>
        <taxon>Bacteria</taxon>
        <taxon>Pseudomonadati</taxon>
        <taxon>Bacteroidota</taxon>
        <taxon>Sphingobacteriia</taxon>
        <taxon>Sphingobacteriales</taxon>
        <taxon>Sphingobacteriaceae</taxon>
        <taxon>Sphingobacterium</taxon>
    </lineage>
</organism>
<dbReference type="EMBL" id="PRDK01000004">
    <property type="protein sequence ID" value="MBE8713276.1"/>
    <property type="molecule type" value="Genomic_DNA"/>
</dbReference>
<reference evidence="1" key="1">
    <citation type="submission" date="2018-02" db="EMBL/GenBank/DDBJ databases">
        <authorList>
            <person name="Vasarhelyi B.M."/>
            <person name="Deshmukh S."/>
            <person name="Balint B."/>
            <person name="Kukolya J."/>
        </authorList>
    </citation>
    <scope>NUCLEOTIDE SEQUENCE</scope>
    <source>
        <strain evidence="1">KB22</strain>
    </source>
</reference>
<protein>
    <submittedName>
        <fullName evidence="1">Uncharacterized protein</fullName>
    </submittedName>
</protein>
<dbReference type="InterPro" id="IPR058512">
    <property type="entry name" value="DUF8199"/>
</dbReference>
<comment type="caution">
    <text evidence="1">The sequence shown here is derived from an EMBL/GenBank/DDBJ whole genome shotgun (WGS) entry which is preliminary data.</text>
</comment>